<proteinExistence type="inferred from homology"/>
<comment type="function">
    <text evidence="15">GTP-binding protein involved in nucleocytoplasmic transport. Required for the import of protein into the nucleus and also for RNA export. Involved in chromatin condensation and control of cell cycle.</text>
</comment>
<dbReference type="GO" id="GO:0005524">
    <property type="term" value="F:ATP binding"/>
    <property type="evidence" value="ECO:0007669"/>
    <property type="project" value="UniProtKB-KW"/>
</dbReference>
<keyword evidence="18" id="KW-0175">Coiled coil</keyword>
<dbReference type="PANTHER" id="PTHR23073">
    <property type="entry name" value="26S PROTEASOME REGULATORY SUBUNIT"/>
    <property type="match status" value="1"/>
</dbReference>
<dbReference type="Pfam" id="PF00071">
    <property type="entry name" value="Ras"/>
    <property type="match status" value="1"/>
</dbReference>
<dbReference type="EMBL" id="LR881470">
    <property type="protein sequence ID" value="CAD5332209.1"/>
    <property type="molecule type" value="Genomic_DNA"/>
</dbReference>
<evidence type="ECO:0000256" key="3">
    <source>
        <dbReference type="ARBA" id="ARBA00006914"/>
    </source>
</evidence>
<dbReference type="InterPro" id="IPR003593">
    <property type="entry name" value="AAA+_ATPase"/>
</dbReference>
<reference evidence="20 21" key="1">
    <citation type="submission" date="2020-09" db="EMBL/GenBank/DDBJ databases">
        <authorList>
            <person name="Ashkenazy H."/>
        </authorList>
    </citation>
    <scope>NUCLEOTIDE SEQUENCE [LARGE SCALE GENOMIC DNA]</scope>
    <source>
        <strain evidence="21">cv. Cdm-0</strain>
    </source>
</reference>
<dbReference type="InterPro" id="IPR003959">
    <property type="entry name" value="ATPase_AAA_core"/>
</dbReference>
<evidence type="ECO:0000256" key="12">
    <source>
        <dbReference type="ARBA" id="ARBA00022942"/>
    </source>
</evidence>
<keyword evidence="13" id="KW-0342">GTP-binding</keyword>
<sequence length="620" mass="70056">MAAVGVEARPPVTAMEETCNVKGAAAKQGEGLNKYYLQHLDELQRLQREKSYNLNRLEAQRNELNSRVRMLREELQLLQEPGSYVGEVVKVMGKNKVLVKVHPEGKYVVDIDKSIDITKLTPSTRVALRNDSYVLHLVLPSKVDPLVNLMKVEKVIELPIKHPELFESLGIAQPKGVLLYGPPGTGKTLLARAVAHHTDCTFIRVSGSELVQKYIGEGSRMVRELFVMAREHAPSIIFMDEIDSIGSARMESGSGNGDSEVQRTMLELLNQLDGFEASNKIKVLMATNRIDILDQALLRPGRIDRKIEFPNPNEESRFDILKIHSRKMNLMRGIDLKKIAEKMNGASGAELKAVCTEAGMFALRERRVHVTQEDFEMAVAKVMKKDTEKNMSLPRDCENMALPNQQTVDYPSFKLVIVGDGGTGKTTFVKRHLTGEFEKKYEPTIGVEVHPLDFFTNCGKIRFYCWDTAGQEKFGGLRDGYYIHGQCAIIMFDVTARLTYKNVPTWHRDLCRVCENIPIVLCGNKVDVKNRQVKAKQVTFHRKKNLQYYEISAKSNYNFEKPFLYLARKLAGDQNLHFVETPALAPPEVHIDIADQQKNEAELLQAAAQPLPDDDDDIFE</sequence>
<comment type="similarity">
    <text evidence="4">Belongs to the small GTPase superfamily. Ran family.</text>
</comment>
<dbReference type="Proteomes" id="UP000516314">
    <property type="component" value="Chromosome 5"/>
</dbReference>
<dbReference type="SMART" id="SM00175">
    <property type="entry name" value="RAB"/>
    <property type="match status" value="1"/>
</dbReference>
<dbReference type="InterPro" id="IPR001806">
    <property type="entry name" value="Small_GTPase"/>
</dbReference>
<evidence type="ECO:0000256" key="17">
    <source>
        <dbReference type="RuleBase" id="RU003651"/>
    </source>
</evidence>
<dbReference type="CDD" id="cd19502">
    <property type="entry name" value="RecA-like_PAN_like"/>
    <property type="match status" value="1"/>
</dbReference>
<evidence type="ECO:0000256" key="10">
    <source>
        <dbReference type="ARBA" id="ARBA00022843"/>
    </source>
</evidence>
<comment type="subcellular location">
    <subcellularLocation>
        <location evidence="2">Cytoplasm</location>
    </subcellularLocation>
    <subcellularLocation>
        <location evidence="1">Nucleus</location>
    </subcellularLocation>
</comment>
<dbReference type="GO" id="GO:0006606">
    <property type="term" value="P:protein import into nucleus"/>
    <property type="evidence" value="ECO:0007669"/>
    <property type="project" value="UniProtKB-ARBA"/>
</dbReference>
<evidence type="ECO:0000313" key="21">
    <source>
        <dbReference type="Proteomes" id="UP000516314"/>
    </source>
</evidence>
<dbReference type="PROSITE" id="PS51418">
    <property type="entry name" value="RAN"/>
    <property type="match status" value="1"/>
</dbReference>
<dbReference type="NCBIfam" id="TIGR00231">
    <property type="entry name" value="small_GTP"/>
    <property type="match status" value="1"/>
</dbReference>
<dbReference type="InterPro" id="IPR041569">
    <property type="entry name" value="AAA_lid_3"/>
</dbReference>
<comment type="similarity">
    <text evidence="3 17">Belongs to the AAA ATPase family.</text>
</comment>
<dbReference type="Pfam" id="PF00004">
    <property type="entry name" value="AAA"/>
    <property type="match status" value="1"/>
</dbReference>
<keyword evidence="11" id="KW-0653">Protein transport</keyword>
<evidence type="ECO:0000256" key="5">
    <source>
        <dbReference type="ARBA" id="ARBA00022448"/>
    </source>
</evidence>
<evidence type="ECO:0000256" key="7">
    <source>
        <dbReference type="ARBA" id="ARBA00022499"/>
    </source>
</evidence>
<gene>
    <name evidence="20" type="ORF">AT9943_LOCUS19623</name>
</gene>
<dbReference type="GO" id="GO:0016887">
    <property type="term" value="F:ATP hydrolysis activity"/>
    <property type="evidence" value="ECO:0007669"/>
    <property type="project" value="InterPro"/>
</dbReference>
<dbReference type="CDD" id="cd00877">
    <property type="entry name" value="Ran"/>
    <property type="match status" value="1"/>
</dbReference>
<dbReference type="GO" id="GO:0005737">
    <property type="term" value="C:cytoplasm"/>
    <property type="evidence" value="ECO:0007669"/>
    <property type="project" value="UniProtKB-SubCell"/>
</dbReference>
<dbReference type="Gene3D" id="1.10.8.60">
    <property type="match status" value="1"/>
</dbReference>
<evidence type="ECO:0000256" key="13">
    <source>
        <dbReference type="ARBA" id="ARBA00023134"/>
    </source>
</evidence>
<feature type="coiled-coil region" evidence="18">
    <location>
        <begin position="40"/>
        <end position="74"/>
    </location>
</feature>
<dbReference type="PROSITE" id="PS00674">
    <property type="entry name" value="AAA"/>
    <property type="match status" value="1"/>
</dbReference>
<dbReference type="InterPro" id="IPR032501">
    <property type="entry name" value="Prot_ATP_ID_OB_2nd"/>
</dbReference>
<dbReference type="Pfam" id="PF16450">
    <property type="entry name" value="Prot_ATP_ID_OB_C"/>
    <property type="match status" value="1"/>
</dbReference>
<evidence type="ECO:0000256" key="15">
    <source>
        <dbReference type="ARBA" id="ARBA00024659"/>
    </source>
</evidence>
<dbReference type="FunFam" id="3.40.50.300:FF:000030">
    <property type="entry name" value="26S protease regulatory subunit 8"/>
    <property type="match status" value="1"/>
</dbReference>
<dbReference type="InterPro" id="IPR050221">
    <property type="entry name" value="26S_Proteasome_ATPase"/>
</dbReference>
<evidence type="ECO:0000313" key="20">
    <source>
        <dbReference type="EMBL" id="CAD5332209.1"/>
    </source>
</evidence>
<dbReference type="InterPro" id="IPR003960">
    <property type="entry name" value="ATPase_AAA_CS"/>
</dbReference>
<keyword evidence="8 17" id="KW-0547">Nucleotide-binding</keyword>
<dbReference type="SMART" id="SM00173">
    <property type="entry name" value="RAS"/>
    <property type="match status" value="1"/>
</dbReference>
<keyword evidence="7" id="KW-1017">Isopeptide bond</keyword>
<dbReference type="SMART" id="SM00382">
    <property type="entry name" value="AAA"/>
    <property type="match status" value="1"/>
</dbReference>
<keyword evidence="14" id="KW-0539">Nucleus</keyword>
<keyword evidence="10" id="KW-0832">Ubl conjugation</keyword>
<protein>
    <submittedName>
        <fullName evidence="20">(thale cress) hypothetical protein</fullName>
    </submittedName>
</protein>
<keyword evidence="6" id="KW-0963">Cytoplasm</keyword>
<dbReference type="PROSITE" id="PS51421">
    <property type="entry name" value="RAS"/>
    <property type="match status" value="1"/>
</dbReference>
<dbReference type="FunFam" id="2.40.50.140:FF:000044">
    <property type="entry name" value="26S protease regulatory subunit 8"/>
    <property type="match status" value="1"/>
</dbReference>
<keyword evidence="12" id="KW-0647">Proteasome</keyword>
<comment type="subunit">
    <text evidence="16">Component of the 19S regulatory particle (RP/PA700) base subcomplex of the 26S proteasome. The 26S proteasome is composed of a core protease (CP), known as the 20S proteasome, capped at one or both ends by the 19S regulatory particle (RP/PA700). The RP/PA700 complex is composed of at least 17 different subunits in two subcomplexes, the base and the lid, which form the portions proximal and distal to the 20S proteolytic core, respectively.</text>
</comment>
<evidence type="ECO:0000256" key="4">
    <source>
        <dbReference type="ARBA" id="ARBA00008028"/>
    </source>
</evidence>
<dbReference type="GO" id="GO:0000502">
    <property type="term" value="C:proteasome complex"/>
    <property type="evidence" value="ECO:0007669"/>
    <property type="project" value="UniProtKB-KW"/>
</dbReference>
<dbReference type="Pfam" id="PF17862">
    <property type="entry name" value="AAA_lid_3"/>
    <property type="match status" value="1"/>
</dbReference>
<evidence type="ECO:0000259" key="19">
    <source>
        <dbReference type="SMART" id="SM00382"/>
    </source>
</evidence>
<organism evidence="20 21">
    <name type="scientific">Arabidopsis thaliana</name>
    <name type="common">Mouse-ear cress</name>
    <dbReference type="NCBI Taxonomy" id="3702"/>
    <lineage>
        <taxon>Eukaryota</taxon>
        <taxon>Viridiplantae</taxon>
        <taxon>Streptophyta</taxon>
        <taxon>Embryophyta</taxon>
        <taxon>Tracheophyta</taxon>
        <taxon>Spermatophyta</taxon>
        <taxon>Magnoliopsida</taxon>
        <taxon>eudicotyledons</taxon>
        <taxon>Gunneridae</taxon>
        <taxon>Pentapetalae</taxon>
        <taxon>rosids</taxon>
        <taxon>malvids</taxon>
        <taxon>Brassicales</taxon>
        <taxon>Brassicaceae</taxon>
        <taxon>Camelineae</taxon>
        <taxon>Arabidopsis</taxon>
    </lineage>
</organism>
<dbReference type="Gene3D" id="3.40.50.300">
    <property type="entry name" value="P-loop containing nucleotide triphosphate hydrolases"/>
    <property type="match status" value="2"/>
</dbReference>
<dbReference type="SMART" id="SM00174">
    <property type="entry name" value="RHO"/>
    <property type="match status" value="1"/>
</dbReference>
<name>A0A7G2FBV7_ARATH</name>
<evidence type="ECO:0000256" key="2">
    <source>
        <dbReference type="ARBA" id="ARBA00004496"/>
    </source>
</evidence>
<feature type="domain" description="AAA+ ATPase" evidence="19">
    <location>
        <begin position="173"/>
        <end position="313"/>
    </location>
</feature>
<dbReference type="SUPFAM" id="SSF52540">
    <property type="entry name" value="P-loop containing nucleoside triphosphate hydrolases"/>
    <property type="match status" value="2"/>
</dbReference>
<keyword evidence="5" id="KW-0813">Transport</keyword>
<evidence type="ECO:0000256" key="8">
    <source>
        <dbReference type="ARBA" id="ARBA00022741"/>
    </source>
</evidence>
<dbReference type="SMART" id="SM00176">
    <property type="entry name" value="RAN"/>
    <property type="match status" value="1"/>
</dbReference>
<evidence type="ECO:0000256" key="6">
    <source>
        <dbReference type="ARBA" id="ARBA00022490"/>
    </source>
</evidence>
<dbReference type="InterPro" id="IPR005225">
    <property type="entry name" value="Small_GTP-bd"/>
</dbReference>
<evidence type="ECO:0000256" key="11">
    <source>
        <dbReference type="ARBA" id="ARBA00022927"/>
    </source>
</evidence>
<dbReference type="PRINTS" id="PR00627">
    <property type="entry name" value="GTPRANTC4"/>
</dbReference>
<dbReference type="GO" id="GO:0005634">
    <property type="term" value="C:nucleus"/>
    <property type="evidence" value="ECO:0007669"/>
    <property type="project" value="UniProtKB-SubCell"/>
</dbReference>
<keyword evidence="9 17" id="KW-0067">ATP-binding</keyword>
<dbReference type="InterPro" id="IPR012340">
    <property type="entry name" value="NA-bd_OB-fold"/>
</dbReference>
<dbReference type="GO" id="GO:0003924">
    <property type="term" value="F:GTPase activity"/>
    <property type="evidence" value="ECO:0007669"/>
    <property type="project" value="InterPro"/>
</dbReference>
<dbReference type="GO" id="GO:0005525">
    <property type="term" value="F:GTP binding"/>
    <property type="evidence" value="ECO:0007669"/>
    <property type="project" value="UniProtKB-KW"/>
</dbReference>
<evidence type="ECO:0000256" key="18">
    <source>
        <dbReference type="SAM" id="Coils"/>
    </source>
</evidence>
<dbReference type="Gene3D" id="2.40.50.140">
    <property type="entry name" value="Nucleic acid-binding proteins"/>
    <property type="match status" value="1"/>
</dbReference>
<evidence type="ECO:0000256" key="1">
    <source>
        <dbReference type="ARBA" id="ARBA00004123"/>
    </source>
</evidence>
<evidence type="ECO:0000256" key="9">
    <source>
        <dbReference type="ARBA" id="ARBA00022840"/>
    </source>
</evidence>
<dbReference type="FunFam" id="3.40.50.300:FF:000369">
    <property type="entry name" value="GTP-binding nuclear protein"/>
    <property type="match status" value="1"/>
</dbReference>
<dbReference type="AlphaFoldDB" id="A0A7G2FBV7"/>
<evidence type="ECO:0000256" key="14">
    <source>
        <dbReference type="ARBA" id="ARBA00023242"/>
    </source>
</evidence>
<dbReference type="InterPro" id="IPR027417">
    <property type="entry name" value="P-loop_NTPase"/>
</dbReference>
<dbReference type="InterPro" id="IPR002041">
    <property type="entry name" value="Ran_GTPase"/>
</dbReference>
<dbReference type="PROSITE" id="PS51419">
    <property type="entry name" value="RAB"/>
    <property type="match status" value="1"/>
</dbReference>
<evidence type="ECO:0000256" key="16">
    <source>
        <dbReference type="ARBA" id="ARBA00061931"/>
    </source>
</evidence>
<accession>A0A7G2FBV7</accession>
<dbReference type="FunFam" id="1.10.8.60:FF:000006">
    <property type="entry name" value="26S protease regulatory subunit 8"/>
    <property type="match status" value="1"/>
</dbReference>